<keyword evidence="1" id="KW-0175">Coiled coil</keyword>
<evidence type="ECO:0000256" key="1">
    <source>
        <dbReference type="SAM" id="Coils"/>
    </source>
</evidence>
<comment type="caution">
    <text evidence="2">The sequence shown here is derived from an EMBL/GenBank/DDBJ whole genome shotgun (WGS) entry which is preliminary data.</text>
</comment>
<reference evidence="2" key="1">
    <citation type="submission" date="2021-01" db="EMBL/GenBank/DDBJ databases">
        <authorList>
            <consortium name="Genoscope - CEA"/>
            <person name="William W."/>
        </authorList>
    </citation>
    <scope>NUCLEOTIDE SEQUENCE</scope>
</reference>
<evidence type="ECO:0000313" key="2">
    <source>
        <dbReference type="EMBL" id="CAD8083334.1"/>
    </source>
</evidence>
<keyword evidence="3" id="KW-1185">Reference proteome</keyword>
<gene>
    <name evidence="2" type="ORF">PPRIM_AZ9-3.1.T0700008</name>
</gene>
<dbReference type="EMBL" id="CAJJDM010000073">
    <property type="protein sequence ID" value="CAD8083334.1"/>
    <property type="molecule type" value="Genomic_DNA"/>
</dbReference>
<accession>A0A8S1N9Q4</accession>
<protein>
    <submittedName>
        <fullName evidence="2">Uncharacterized protein</fullName>
    </submittedName>
</protein>
<dbReference type="Proteomes" id="UP000688137">
    <property type="component" value="Unassembled WGS sequence"/>
</dbReference>
<evidence type="ECO:0000313" key="3">
    <source>
        <dbReference type="Proteomes" id="UP000688137"/>
    </source>
</evidence>
<proteinExistence type="predicted"/>
<dbReference type="OMA" id="HAKRFPM"/>
<organism evidence="2 3">
    <name type="scientific">Paramecium primaurelia</name>
    <dbReference type="NCBI Taxonomy" id="5886"/>
    <lineage>
        <taxon>Eukaryota</taxon>
        <taxon>Sar</taxon>
        <taxon>Alveolata</taxon>
        <taxon>Ciliophora</taxon>
        <taxon>Intramacronucleata</taxon>
        <taxon>Oligohymenophorea</taxon>
        <taxon>Peniculida</taxon>
        <taxon>Parameciidae</taxon>
        <taxon>Paramecium</taxon>
    </lineage>
</organism>
<feature type="coiled-coil region" evidence="1">
    <location>
        <begin position="6"/>
        <end position="156"/>
    </location>
</feature>
<name>A0A8S1N9Q4_PARPR</name>
<sequence>MDHINKDNLHDLNKKLTEENQRLSLLVYGLQRQLQNAAVQINYVQQIEEKLELLQFEIIQLKKDNQLLQEQTFIYNEQQMQKDQLQLQLDNMKSEYEQKLQFLIKENKRLGRLNKEIQTKQTCSLETQAQKLIELGNDLKNKLETFNQQSNNLNQTMIGPKGLTKKIYDNLIQQLQTTDEKSFQITHAKRLPIIQVKEVKQQPYSQKSLVSIPIISSITSIK</sequence>
<dbReference type="AlphaFoldDB" id="A0A8S1N9Q4"/>